<accession>A0ABS3HRN7</accession>
<dbReference type="InterPro" id="IPR000843">
    <property type="entry name" value="HTH_LacI"/>
</dbReference>
<dbReference type="PRINTS" id="PR00036">
    <property type="entry name" value="HTHLACI"/>
</dbReference>
<dbReference type="RefSeq" id="WP_206964152.1">
    <property type="nucleotide sequence ID" value="NZ_JAFLVX010000002.1"/>
</dbReference>
<dbReference type="InterPro" id="IPR028082">
    <property type="entry name" value="Peripla_BP_I"/>
</dbReference>
<feature type="domain" description="HTH cro/C1-type" evidence="5">
    <location>
        <begin position="4"/>
        <end position="47"/>
    </location>
</feature>
<name>A0ABS3HRN7_9ENTE</name>
<dbReference type="PROSITE" id="PS50932">
    <property type="entry name" value="HTH_LACI_2"/>
    <property type="match status" value="1"/>
</dbReference>
<dbReference type="CDD" id="cd06267">
    <property type="entry name" value="PBP1_LacI_sugar_binding-like"/>
    <property type="match status" value="1"/>
</dbReference>
<dbReference type="SUPFAM" id="SSF47413">
    <property type="entry name" value="lambda repressor-like DNA-binding domains"/>
    <property type="match status" value="1"/>
</dbReference>
<comment type="caution">
    <text evidence="6">The sequence shown here is derived from an EMBL/GenBank/DDBJ whole genome shotgun (WGS) entry which is preliminary data.</text>
</comment>
<evidence type="ECO:0000256" key="2">
    <source>
        <dbReference type="ARBA" id="ARBA00023125"/>
    </source>
</evidence>
<dbReference type="CDD" id="cd01392">
    <property type="entry name" value="HTH_LacI"/>
    <property type="match status" value="1"/>
</dbReference>
<protein>
    <submittedName>
        <fullName evidence="6">LacI family DNA-binding transcriptional regulator</fullName>
    </submittedName>
</protein>
<evidence type="ECO:0000256" key="3">
    <source>
        <dbReference type="ARBA" id="ARBA00023163"/>
    </source>
</evidence>
<dbReference type="InterPro" id="IPR001387">
    <property type="entry name" value="Cro/C1-type_HTH"/>
</dbReference>
<dbReference type="Gene3D" id="1.10.260.40">
    <property type="entry name" value="lambda repressor-like DNA-binding domains"/>
    <property type="match status" value="1"/>
</dbReference>
<dbReference type="Pfam" id="PF13377">
    <property type="entry name" value="Peripla_BP_3"/>
    <property type="match status" value="1"/>
</dbReference>
<dbReference type="SUPFAM" id="SSF53822">
    <property type="entry name" value="Periplasmic binding protein-like I"/>
    <property type="match status" value="1"/>
</dbReference>
<dbReference type="PANTHER" id="PTHR30146">
    <property type="entry name" value="LACI-RELATED TRANSCRIPTIONAL REPRESSOR"/>
    <property type="match status" value="1"/>
</dbReference>
<keyword evidence="3" id="KW-0804">Transcription</keyword>
<dbReference type="Pfam" id="PF00356">
    <property type="entry name" value="LacI"/>
    <property type="match status" value="1"/>
</dbReference>
<dbReference type="PANTHER" id="PTHR30146:SF109">
    <property type="entry name" value="HTH-TYPE TRANSCRIPTIONAL REGULATOR GALS"/>
    <property type="match status" value="1"/>
</dbReference>
<evidence type="ECO:0000259" key="5">
    <source>
        <dbReference type="PROSITE" id="PS50943"/>
    </source>
</evidence>
<dbReference type="Proteomes" id="UP000664857">
    <property type="component" value="Unassembled WGS sequence"/>
</dbReference>
<proteinExistence type="predicted"/>
<feature type="domain" description="HTH lacI-type" evidence="4">
    <location>
        <begin position="3"/>
        <end position="57"/>
    </location>
</feature>
<dbReference type="EMBL" id="JAFLVX010000002">
    <property type="protein sequence ID" value="MBO0475536.1"/>
    <property type="molecule type" value="Genomic_DNA"/>
</dbReference>
<keyword evidence="7" id="KW-1185">Reference proteome</keyword>
<keyword evidence="2 6" id="KW-0238">DNA-binding</keyword>
<sequence length="338" mass="37621">MRVTIKDVAEAAGVSPATVSRVFNGYTDISAETKEKIIEIAKEMNYLPNAAARSLSSKKQITLGLVLNDLEISRKNTMVMEVLTGVYNYTEEENIDFVFLATSTIKQNKKSFREFINEKGISGAVVQGLKMNDPYFKEIESANFPVALIDMVALGENVCNISIDNEKASEEAVQALIHHGHSHIGMINGRREAYVSVEREAGYIQALKKNNIDLNQEYVQYANFSEKISVEITRDLLTNNPEITALFCASDLMAIGAMKAISELGLTVPEDISIIGFDDIVLNEFLTPKLSSVSQNMEIIGYEAARRTHQMIQGKEVDKQVYIQHDVMIRESVGNKPE</sequence>
<keyword evidence="1" id="KW-0805">Transcription regulation</keyword>
<evidence type="ECO:0000313" key="6">
    <source>
        <dbReference type="EMBL" id="MBO0475536.1"/>
    </source>
</evidence>
<dbReference type="InterPro" id="IPR010982">
    <property type="entry name" value="Lambda_DNA-bd_dom_sf"/>
</dbReference>
<dbReference type="Gene3D" id="3.40.50.2300">
    <property type="match status" value="2"/>
</dbReference>
<dbReference type="SMART" id="SM00354">
    <property type="entry name" value="HTH_LACI"/>
    <property type="match status" value="1"/>
</dbReference>
<reference evidence="6 7" key="1">
    <citation type="submission" date="2021-03" db="EMBL/GenBank/DDBJ databases">
        <title>Enterococcal diversity collection.</title>
        <authorList>
            <person name="Gilmore M.S."/>
            <person name="Schwartzman J."/>
            <person name="Van Tyne D."/>
            <person name="Martin M."/>
            <person name="Earl A.M."/>
            <person name="Manson A.L."/>
            <person name="Straub T."/>
            <person name="Salamzade R."/>
            <person name="Saavedra J."/>
            <person name="Lebreton F."/>
            <person name="Prichula J."/>
            <person name="Schaufler K."/>
            <person name="Gaca A."/>
            <person name="Sgardioli B."/>
            <person name="Wagenaar J."/>
            <person name="Strong T."/>
        </authorList>
    </citation>
    <scope>NUCLEOTIDE SEQUENCE [LARGE SCALE GENOMIC DNA]</scope>
    <source>
        <strain evidence="6 7">DIV0080</strain>
    </source>
</reference>
<dbReference type="PROSITE" id="PS50943">
    <property type="entry name" value="HTH_CROC1"/>
    <property type="match status" value="1"/>
</dbReference>
<gene>
    <name evidence="6" type="ORF">DOK76_00555</name>
</gene>
<evidence type="ECO:0000313" key="7">
    <source>
        <dbReference type="Proteomes" id="UP000664857"/>
    </source>
</evidence>
<evidence type="ECO:0000259" key="4">
    <source>
        <dbReference type="PROSITE" id="PS50932"/>
    </source>
</evidence>
<organism evidence="6 7">
    <name type="scientific">Candidatus Vagococcus giribetii</name>
    <dbReference type="NCBI Taxonomy" id="2230876"/>
    <lineage>
        <taxon>Bacteria</taxon>
        <taxon>Bacillati</taxon>
        <taxon>Bacillota</taxon>
        <taxon>Bacilli</taxon>
        <taxon>Lactobacillales</taxon>
        <taxon>Enterococcaceae</taxon>
        <taxon>Vagococcus</taxon>
    </lineage>
</organism>
<dbReference type="InterPro" id="IPR046335">
    <property type="entry name" value="LacI/GalR-like_sensor"/>
</dbReference>
<dbReference type="GO" id="GO:0003677">
    <property type="term" value="F:DNA binding"/>
    <property type="evidence" value="ECO:0007669"/>
    <property type="project" value="UniProtKB-KW"/>
</dbReference>
<evidence type="ECO:0000256" key="1">
    <source>
        <dbReference type="ARBA" id="ARBA00023015"/>
    </source>
</evidence>